<dbReference type="PANTHER" id="PTHR32282">
    <property type="entry name" value="BINDING PROTEIN TRANSPEPTIDASE, PUTATIVE-RELATED"/>
    <property type="match status" value="1"/>
</dbReference>
<dbReference type="NCBIfam" id="TIGR02074">
    <property type="entry name" value="PBP_1a_fam"/>
    <property type="match status" value="1"/>
</dbReference>
<evidence type="ECO:0000259" key="22">
    <source>
        <dbReference type="Pfam" id="PF00912"/>
    </source>
</evidence>
<keyword evidence="7" id="KW-0328">Glycosyltransferase</keyword>
<evidence type="ECO:0000256" key="15">
    <source>
        <dbReference type="ARBA" id="ARBA00023268"/>
    </source>
</evidence>
<comment type="pathway">
    <text evidence="2">Cell wall biogenesis; peptidoglycan biosynthesis.</text>
</comment>
<organism evidence="23 24">
    <name type="scientific">Microvirga terrae</name>
    <dbReference type="NCBI Taxonomy" id="2740529"/>
    <lineage>
        <taxon>Bacteria</taxon>
        <taxon>Pseudomonadati</taxon>
        <taxon>Pseudomonadota</taxon>
        <taxon>Alphaproteobacteria</taxon>
        <taxon>Hyphomicrobiales</taxon>
        <taxon>Methylobacteriaceae</taxon>
        <taxon>Microvirga</taxon>
    </lineage>
</organism>
<dbReference type="Pfam" id="PF00912">
    <property type="entry name" value="Transgly"/>
    <property type="match status" value="1"/>
</dbReference>
<feature type="domain" description="Penicillin-binding protein transpeptidase" evidence="21">
    <location>
        <begin position="679"/>
        <end position="814"/>
    </location>
</feature>
<keyword evidence="12" id="KW-0573">Peptidoglycan synthesis</keyword>
<keyword evidence="6" id="KW-0645">Protease</keyword>
<comment type="similarity">
    <text evidence="3">In the C-terminal section; belongs to the transpeptidase family.</text>
</comment>
<dbReference type="InterPro" id="IPR001460">
    <property type="entry name" value="PCN-bd_Tpept"/>
</dbReference>
<dbReference type="PANTHER" id="PTHR32282:SF27">
    <property type="entry name" value="PENICILLIN-BINDING PROTEIN 1A"/>
    <property type="match status" value="1"/>
</dbReference>
<keyword evidence="24" id="KW-1185">Reference proteome</keyword>
<accession>A0ABY5RYN8</accession>
<feature type="chain" id="PRO_5045268050" description="peptidoglycan glycosyltransferase" evidence="20">
    <location>
        <begin position="21"/>
        <end position="962"/>
    </location>
</feature>
<evidence type="ECO:0000256" key="1">
    <source>
        <dbReference type="ARBA" id="ARBA00004370"/>
    </source>
</evidence>
<evidence type="ECO:0000256" key="8">
    <source>
        <dbReference type="ARBA" id="ARBA00022679"/>
    </source>
</evidence>
<evidence type="ECO:0000256" key="6">
    <source>
        <dbReference type="ARBA" id="ARBA00022670"/>
    </source>
</evidence>
<evidence type="ECO:0000256" key="5">
    <source>
        <dbReference type="ARBA" id="ARBA00022645"/>
    </source>
</evidence>
<comment type="similarity">
    <text evidence="4">In the N-terminal section; belongs to the glycosyltransferase 51 family.</text>
</comment>
<name>A0ABY5RYN8_9HYPH</name>
<sequence>MSAILVKIFATALTLSQVLADPDTVRTSFDPARDQEQVSQILKDGCAHMRRAFDIEDINLDDLIATAMDDPQAIAGEMKVLQGLSFNDLHASYRQFCKNEKVDPSPVDLAEVISTYNAAVAGLPDAGKLKNLKLPGVSVILDGDGKRFAEVYEPDHRRVWVSLSEIPKSVQQAFVSAEDKRFYQHKGVDERGVIRAFVGNLANPGRPAGGSTITQQVAKNLLVGDDVTYDRKMREMIVASRIERVLSKAEILEIYLNSIYLGRSSWGIEMAARSYFGKSARALSVSEGALLAGLAKGPNYYNPDMKPDRAQERMAYVLSRMQDDGFLKADQVQQAVAALPSRVSFERIKRTSGFYFVDHVSRDARTLADIENLSAGGYTVRTTLNPALQRATEAALQEGLARYELSIGRQRYQGAEANLAGAIRSLEGVPDTAPAWRRALGAVRLPLYDVQWPAAVVVEKGKDRKTGANVLRVGLADGRILSLNAWEAARRDLKLHDVVRVQVIEQKGKGAVRADLRTPPAVQGGAVVLENKTGRILAMAGGFSYPLSQLNRTTQAQRQPGSAFKPLTYLAALSKGLQPNTLIWDAPVTLPPVGGDATARGDSWSPKNFDGGRSGIITLRRALENSKNLVTARLLDGGIESSPEQSLKRVCELALEAQLYLECTPHYPFVLGAQPVRMIDLAAFYAAVANEGAMPVPHVIESVEENGRNVYSRKANSLVRLGSADPASFFQLKTMLQGVLERGTARSLKALAPYAAGKTGTSDDENDAWFVGFTNDVTIAVWVGHDNADGKRRTLGRGQTGGKVAAPIFQSILQAAWDHHAPKTPLSPPSPQAAKQLIALPIDLNTGDRLTDGQGRGFTEYFRLSWFGRLSETQFRLVPQSEVYAFRHPDPWSDGEANGGPEYPEEGPYAQGPGWLDSLRQNLPSRRQAEPERGFRWWWEDEAPRRPRRVDPDYFWRNGQVY</sequence>
<keyword evidence="16" id="KW-0961">Cell wall biogenesis/degradation</keyword>
<feature type="domain" description="Glycosyl transferase family 51" evidence="22">
    <location>
        <begin position="146"/>
        <end position="322"/>
    </location>
</feature>
<keyword evidence="9" id="KW-0812">Transmembrane</keyword>
<reference evidence="23" key="1">
    <citation type="submission" date="2022-08" db="EMBL/GenBank/DDBJ databases">
        <title>Microvirga terrae sp. nov., isolated from soil.</title>
        <authorList>
            <person name="Kim K.H."/>
            <person name="Seo Y.L."/>
            <person name="Kim J.M."/>
            <person name="Lee J.K."/>
            <person name="Han D.M."/>
            <person name="Jeon C.O."/>
        </authorList>
    </citation>
    <scope>NUCLEOTIDE SEQUENCE</scope>
    <source>
        <strain evidence="23">R24</strain>
    </source>
</reference>
<dbReference type="SUPFAM" id="SSF53955">
    <property type="entry name" value="Lysozyme-like"/>
    <property type="match status" value="1"/>
</dbReference>
<dbReference type="EMBL" id="CP102845">
    <property type="protein sequence ID" value="UVF21947.1"/>
    <property type="molecule type" value="Genomic_DNA"/>
</dbReference>
<comment type="subcellular location">
    <subcellularLocation>
        <location evidence="1">Membrane</location>
    </subcellularLocation>
</comment>
<evidence type="ECO:0000256" key="9">
    <source>
        <dbReference type="ARBA" id="ARBA00022692"/>
    </source>
</evidence>
<proteinExistence type="inferred from homology"/>
<evidence type="ECO:0000256" key="20">
    <source>
        <dbReference type="SAM" id="SignalP"/>
    </source>
</evidence>
<evidence type="ECO:0000256" key="11">
    <source>
        <dbReference type="ARBA" id="ARBA00022960"/>
    </source>
</evidence>
<evidence type="ECO:0000256" key="7">
    <source>
        <dbReference type="ARBA" id="ARBA00022676"/>
    </source>
</evidence>
<evidence type="ECO:0000259" key="21">
    <source>
        <dbReference type="Pfam" id="PF00905"/>
    </source>
</evidence>
<dbReference type="Gene3D" id="3.40.710.10">
    <property type="entry name" value="DD-peptidase/beta-lactamase superfamily"/>
    <property type="match status" value="2"/>
</dbReference>
<keyword evidence="5" id="KW-0121">Carboxypeptidase</keyword>
<evidence type="ECO:0000256" key="17">
    <source>
        <dbReference type="ARBA" id="ARBA00044770"/>
    </source>
</evidence>
<evidence type="ECO:0000256" key="18">
    <source>
        <dbReference type="ARBA" id="ARBA00049902"/>
    </source>
</evidence>
<comment type="catalytic activity">
    <reaction evidence="18">
        <text>[GlcNAc-(1-&gt;4)-Mur2Ac(oyl-L-Ala-gamma-D-Glu-L-Lys-D-Ala-D-Ala)](n)-di-trans,octa-cis-undecaprenyl diphosphate + beta-D-GlcNAc-(1-&gt;4)-Mur2Ac(oyl-L-Ala-gamma-D-Glu-L-Lys-D-Ala-D-Ala)-di-trans,octa-cis-undecaprenyl diphosphate = [GlcNAc-(1-&gt;4)-Mur2Ac(oyl-L-Ala-gamma-D-Glu-L-Lys-D-Ala-D-Ala)](n+1)-di-trans,octa-cis-undecaprenyl diphosphate + di-trans,octa-cis-undecaprenyl diphosphate + H(+)</text>
        <dbReference type="Rhea" id="RHEA:23708"/>
        <dbReference type="Rhea" id="RHEA-COMP:9602"/>
        <dbReference type="Rhea" id="RHEA-COMP:9603"/>
        <dbReference type="ChEBI" id="CHEBI:15378"/>
        <dbReference type="ChEBI" id="CHEBI:58405"/>
        <dbReference type="ChEBI" id="CHEBI:60033"/>
        <dbReference type="ChEBI" id="CHEBI:78435"/>
        <dbReference type="EC" id="2.4.99.28"/>
    </reaction>
</comment>
<dbReference type="SUPFAM" id="SSF56601">
    <property type="entry name" value="beta-lactamase/transpeptidase-like"/>
    <property type="match status" value="1"/>
</dbReference>
<evidence type="ECO:0000256" key="13">
    <source>
        <dbReference type="ARBA" id="ARBA00022989"/>
    </source>
</evidence>
<evidence type="ECO:0000256" key="2">
    <source>
        <dbReference type="ARBA" id="ARBA00004752"/>
    </source>
</evidence>
<gene>
    <name evidence="23" type="ORF">HPT29_009790</name>
</gene>
<dbReference type="InterPro" id="IPR023346">
    <property type="entry name" value="Lysozyme-like_dom_sf"/>
</dbReference>
<feature type="signal peptide" evidence="20">
    <location>
        <begin position="1"/>
        <end position="20"/>
    </location>
</feature>
<feature type="region of interest" description="Disordered" evidence="19">
    <location>
        <begin position="888"/>
        <end position="932"/>
    </location>
</feature>
<dbReference type="InterPro" id="IPR001264">
    <property type="entry name" value="Glyco_trans_51"/>
</dbReference>
<dbReference type="InterPro" id="IPR036950">
    <property type="entry name" value="PBP_transglycosylase"/>
</dbReference>
<dbReference type="Proteomes" id="UP001017257">
    <property type="component" value="Chromosome"/>
</dbReference>
<protein>
    <recommendedName>
        <fullName evidence="17">peptidoglycan glycosyltransferase</fullName>
        <ecNumber evidence="17">2.4.99.28</ecNumber>
    </recommendedName>
</protein>
<keyword evidence="8" id="KW-0808">Transferase</keyword>
<keyword evidence="13" id="KW-1133">Transmembrane helix</keyword>
<dbReference type="EC" id="2.4.99.28" evidence="17"/>
<keyword evidence="11" id="KW-0133">Cell shape</keyword>
<evidence type="ECO:0000256" key="14">
    <source>
        <dbReference type="ARBA" id="ARBA00023136"/>
    </source>
</evidence>
<keyword evidence="10" id="KW-0378">Hydrolase</keyword>
<evidence type="ECO:0000256" key="19">
    <source>
        <dbReference type="SAM" id="MobiDB-lite"/>
    </source>
</evidence>
<dbReference type="Pfam" id="PF00905">
    <property type="entry name" value="Transpeptidase"/>
    <property type="match status" value="2"/>
</dbReference>
<dbReference type="InterPro" id="IPR050396">
    <property type="entry name" value="Glycosyltr_51/Transpeptidase"/>
</dbReference>
<dbReference type="RefSeq" id="WP_173945501.1">
    <property type="nucleotide sequence ID" value="NZ_CP102845.1"/>
</dbReference>
<evidence type="ECO:0000256" key="4">
    <source>
        <dbReference type="ARBA" id="ARBA00007739"/>
    </source>
</evidence>
<evidence type="ECO:0000256" key="10">
    <source>
        <dbReference type="ARBA" id="ARBA00022801"/>
    </source>
</evidence>
<dbReference type="InterPro" id="IPR012338">
    <property type="entry name" value="Beta-lactam/transpept-like"/>
</dbReference>
<evidence type="ECO:0000256" key="12">
    <source>
        <dbReference type="ARBA" id="ARBA00022984"/>
    </source>
</evidence>
<keyword evidence="14" id="KW-0472">Membrane</keyword>
<evidence type="ECO:0000256" key="3">
    <source>
        <dbReference type="ARBA" id="ARBA00007090"/>
    </source>
</evidence>
<keyword evidence="20" id="KW-0732">Signal</keyword>
<keyword evidence="15" id="KW-0511">Multifunctional enzyme</keyword>
<evidence type="ECO:0000313" key="24">
    <source>
        <dbReference type="Proteomes" id="UP001017257"/>
    </source>
</evidence>
<feature type="domain" description="Penicillin-binding protein transpeptidase" evidence="21">
    <location>
        <begin position="524"/>
        <end position="634"/>
    </location>
</feature>
<dbReference type="Gene3D" id="1.10.3810.10">
    <property type="entry name" value="Biosynthetic peptidoglycan transglycosylase-like"/>
    <property type="match status" value="1"/>
</dbReference>
<evidence type="ECO:0000256" key="16">
    <source>
        <dbReference type="ARBA" id="ARBA00023316"/>
    </source>
</evidence>
<evidence type="ECO:0000313" key="23">
    <source>
        <dbReference type="EMBL" id="UVF21947.1"/>
    </source>
</evidence>